<proteinExistence type="predicted"/>
<dbReference type="InterPro" id="IPR023296">
    <property type="entry name" value="Glyco_hydro_beta-prop_sf"/>
</dbReference>
<protein>
    <submittedName>
        <fullName evidence="1">Xylan 1,4-beta-xylosidase</fullName>
        <ecNumber evidence="1">3.2.1.37</ecNumber>
    </submittedName>
</protein>
<dbReference type="Proteomes" id="UP000095517">
    <property type="component" value="Unassembled WGS sequence"/>
</dbReference>
<reference evidence="1 2" key="1">
    <citation type="submission" date="2015-09" db="EMBL/GenBank/DDBJ databases">
        <authorList>
            <consortium name="Pathogen Informatics"/>
        </authorList>
    </citation>
    <scope>NUCLEOTIDE SEQUENCE [LARGE SCALE GENOMIC DNA]</scope>
    <source>
        <strain evidence="1 2">2789STDY5608840</strain>
    </source>
</reference>
<dbReference type="GO" id="GO:0009044">
    <property type="term" value="F:xylan 1,4-beta-xylosidase activity"/>
    <property type="evidence" value="ECO:0007669"/>
    <property type="project" value="UniProtKB-EC"/>
</dbReference>
<dbReference type="Gene3D" id="2.115.10.20">
    <property type="entry name" value="Glycosyl hydrolase domain, family 43"/>
    <property type="match status" value="1"/>
</dbReference>
<organism evidence="1 2">
    <name type="scientific">Bacteroides finegoldii</name>
    <dbReference type="NCBI Taxonomy" id="338188"/>
    <lineage>
        <taxon>Bacteria</taxon>
        <taxon>Pseudomonadati</taxon>
        <taxon>Bacteroidota</taxon>
        <taxon>Bacteroidia</taxon>
        <taxon>Bacteroidales</taxon>
        <taxon>Bacteroidaceae</taxon>
        <taxon>Bacteroides</taxon>
    </lineage>
</organism>
<evidence type="ECO:0000313" key="1">
    <source>
        <dbReference type="EMBL" id="CUO37050.1"/>
    </source>
</evidence>
<evidence type="ECO:0000313" key="2">
    <source>
        <dbReference type="Proteomes" id="UP000095517"/>
    </source>
</evidence>
<keyword evidence="1" id="KW-0378">Hydrolase</keyword>
<name>A0A174EM06_9BACE</name>
<accession>A0A174EM06</accession>
<dbReference type="AlphaFoldDB" id="A0A174EM06"/>
<dbReference type="EMBL" id="CYZH01000008">
    <property type="protein sequence ID" value="CUO37050.1"/>
    <property type="molecule type" value="Genomic_DNA"/>
</dbReference>
<dbReference type="EC" id="3.2.1.37" evidence="1"/>
<dbReference type="STRING" id="338188.ERS852397_01897"/>
<gene>
    <name evidence="1" type="ORF">ERS852397_01897</name>
</gene>
<sequence>MAFQYAHEADPDSWRNDWPMAGRNYYIYFGGLWGGQLQRYRNNKALESAILPEGTEEALPTRVARLREDMMEFAEEPRGGDNR</sequence>
<keyword evidence="1" id="KW-0326">Glycosidase</keyword>